<evidence type="ECO:0000313" key="2">
    <source>
        <dbReference type="Proteomes" id="UP000288805"/>
    </source>
</evidence>
<dbReference type="Proteomes" id="UP000288805">
    <property type="component" value="Unassembled WGS sequence"/>
</dbReference>
<accession>A0A438ITH3</accession>
<dbReference type="EMBL" id="QGNW01000084">
    <property type="protein sequence ID" value="RVX00017.1"/>
    <property type="molecule type" value="Genomic_DNA"/>
</dbReference>
<gene>
    <name evidence="1" type="ORF">CK203_024797</name>
</gene>
<protein>
    <submittedName>
        <fullName evidence="1">Uncharacterized protein</fullName>
    </submittedName>
</protein>
<name>A0A438ITH3_VITVI</name>
<organism evidence="1 2">
    <name type="scientific">Vitis vinifera</name>
    <name type="common">Grape</name>
    <dbReference type="NCBI Taxonomy" id="29760"/>
    <lineage>
        <taxon>Eukaryota</taxon>
        <taxon>Viridiplantae</taxon>
        <taxon>Streptophyta</taxon>
        <taxon>Embryophyta</taxon>
        <taxon>Tracheophyta</taxon>
        <taxon>Spermatophyta</taxon>
        <taxon>Magnoliopsida</taxon>
        <taxon>eudicotyledons</taxon>
        <taxon>Gunneridae</taxon>
        <taxon>Pentapetalae</taxon>
        <taxon>rosids</taxon>
        <taxon>Vitales</taxon>
        <taxon>Vitaceae</taxon>
        <taxon>Viteae</taxon>
        <taxon>Vitis</taxon>
    </lineage>
</organism>
<comment type="caution">
    <text evidence="1">The sequence shown here is derived from an EMBL/GenBank/DDBJ whole genome shotgun (WGS) entry which is preliminary data.</text>
</comment>
<reference evidence="1 2" key="1">
    <citation type="journal article" date="2018" name="PLoS Genet.">
        <title>Population sequencing reveals clonal diversity and ancestral inbreeding in the grapevine cultivar Chardonnay.</title>
        <authorList>
            <person name="Roach M.J."/>
            <person name="Johnson D.L."/>
            <person name="Bohlmann J."/>
            <person name="van Vuuren H.J."/>
            <person name="Jones S.J."/>
            <person name="Pretorius I.S."/>
            <person name="Schmidt S.A."/>
            <person name="Borneman A.R."/>
        </authorList>
    </citation>
    <scope>NUCLEOTIDE SEQUENCE [LARGE SCALE GENOMIC DNA]</scope>
    <source>
        <strain evidence="2">cv. Chardonnay</strain>
        <tissue evidence="1">Leaf</tissue>
    </source>
</reference>
<evidence type="ECO:0000313" key="1">
    <source>
        <dbReference type="EMBL" id="RVX00017.1"/>
    </source>
</evidence>
<sequence length="130" mass="14887">MSAPLLLRAVPLLRLRHHRLAAPLLTFARRPWCCSTESSRSDVNVSYADKNTTVLSSRDPANYPRWDDPDFRKWKIEKKRSSETLNPSLRSPKRFSTRTGTSLIAITPNMQASCAFCLANEKFEDKESLF</sequence>
<proteinExistence type="predicted"/>
<dbReference type="AlphaFoldDB" id="A0A438ITH3"/>